<reference evidence="1 2" key="1">
    <citation type="journal article" date="2022" name="Genome Biol. Evol.">
        <title>The Spruce Budworm Genome: Reconstructing the Evolutionary History of Antifreeze Proteins.</title>
        <authorList>
            <person name="Beliveau C."/>
            <person name="Gagne P."/>
            <person name="Picq S."/>
            <person name="Vernygora O."/>
            <person name="Keeling C.I."/>
            <person name="Pinkney K."/>
            <person name="Doucet D."/>
            <person name="Wen F."/>
            <person name="Johnston J.S."/>
            <person name="Maaroufi H."/>
            <person name="Boyle B."/>
            <person name="Laroche J."/>
            <person name="Dewar K."/>
            <person name="Juretic N."/>
            <person name="Blackburn G."/>
            <person name="Nisole A."/>
            <person name="Brunet B."/>
            <person name="Brandao M."/>
            <person name="Lumley L."/>
            <person name="Duan J."/>
            <person name="Quan G."/>
            <person name="Lucarotti C.J."/>
            <person name="Roe A.D."/>
            <person name="Sperling F.A.H."/>
            <person name="Levesque R.C."/>
            <person name="Cusson M."/>
        </authorList>
    </citation>
    <scope>NUCLEOTIDE SEQUENCE [LARGE SCALE GENOMIC DNA]</scope>
    <source>
        <strain evidence="1">Glfc:IPQL:Cfum</strain>
    </source>
</reference>
<sequence>MPAKFQVSSSNGFGFYDEQGNLVQTYNNPLHDFPEQMEKIPFFGSLFQPLYNFVRPASSFSVRPMTYMIPVSDEVIHQIASDPLMQNKLILPARDAVIEMNSLCSGKRAQIPSPKLCNAFLNCWDGWAVEQECPNGLLFSVEGYCDYPQRVDCNNRRTNDKPAPQPRCASDFEAFRSDSSCSEFFVCVNRQPVRFLCPADLAFNQDLGICDYPDRVNCSIPASAPQTTAAPAPAAPASTSDATPPPDTKTVLMRSSVYNTQSWSTHVAMSRQDAIRQLQLGRIANVNTYY</sequence>
<proteinExistence type="predicted"/>
<dbReference type="Proteomes" id="UP001064048">
    <property type="component" value="Chromosome Z"/>
</dbReference>
<name>A0ACC0JZH0_CHOFU</name>
<protein>
    <submittedName>
        <fullName evidence="1">Uncharacterized protein</fullName>
    </submittedName>
</protein>
<evidence type="ECO:0000313" key="1">
    <source>
        <dbReference type="EMBL" id="KAI8429574.1"/>
    </source>
</evidence>
<keyword evidence="2" id="KW-1185">Reference proteome</keyword>
<dbReference type="EMBL" id="CM046131">
    <property type="protein sequence ID" value="KAI8429574.1"/>
    <property type="molecule type" value="Genomic_DNA"/>
</dbReference>
<accession>A0ACC0JZH0</accession>
<organism evidence="1 2">
    <name type="scientific">Choristoneura fumiferana</name>
    <name type="common">Spruce budworm moth</name>
    <name type="synonym">Archips fumiferana</name>
    <dbReference type="NCBI Taxonomy" id="7141"/>
    <lineage>
        <taxon>Eukaryota</taxon>
        <taxon>Metazoa</taxon>
        <taxon>Ecdysozoa</taxon>
        <taxon>Arthropoda</taxon>
        <taxon>Hexapoda</taxon>
        <taxon>Insecta</taxon>
        <taxon>Pterygota</taxon>
        <taxon>Neoptera</taxon>
        <taxon>Endopterygota</taxon>
        <taxon>Lepidoptera</taxon>
        <taxon>Glossata</taxon>
        <taxon>Ditrysia</taxon>
        <taxon>Tortricoidea</taxon>
        <taxon>Tortricidae</taxon>
        <taxon>Tortricinae</taxon>
        <taxon>Choristoneura</taxon>
    </lineage>
</organism>
<evidence type="ECO:0000313" key="2">
    <source>
        <dbReference type="Proteomes" id="UP001064048"/>
    </source>
</evidence>
<comment type="caution">
    <text evidence="1">The sequence shown here is derived from an EMBL/GenBank/DDBJ whole genome shotgun (WGS) entry which is preliminary data.</text>
</comment>
<gene>
    <name evidence="1" type="ORF">MSG28_000188</name>
</gene>